<evidence type="ECO:0000256" key="6">
    <source>
        <dbReference type="ARBA" id="ARBA00022723"/>
    </source>
</evidence>
<evidence type="ECO:0000259" key="10">
    <source>
        <dbReference type="Pfam" id="PF00432"/>
    </source>
</evidence>
<comment type="function">
    <text evidence="9">Catalyzes the transfer of a farnesyl moiety from farnesyl diphosphate to a cysteine at the fourth position from the C-terminus of several proteins. The beta subunit is responsible for peptide-binding.</text>
</comment>
<dbReference type="CDD" id="cd02893">
    <property type="entry name" value="FTase"/>
    <property type="match status" value="1"/>
</dbReference>
<evidence type="ECO:0000256" key="3">
    <source>
        <dbReference type="ARBA" id="ARBA00015798"/>
    </source>
</evidence>
<dbReference type="SUPFAM" id="SSF48239">
    <property type="entry name" value="Terpenoid cyclases/Protein prenyltransferases"/>
    <property type="match status" value="1"/>
</dbReference>
<comment type="catalytic activity">
    <reaction evidence="9">
        <text>L-cysteinyl-[protein] + (2E,6E)-farnesyl diphosphate = S-(2E,6E)-farnesyl-L-cysteinyl-[protein] + diphosphate</text>
        <dbReference type="Rhea" id="RHEA:13345"/>
        <dbReference type="Rhea" id="RHEA-COMP:10131"/>
        <dbReference type="Rhea" id="RHEA-COMP:11535"/>
        <dbReference type="ChEBI" id="CHEBI:29950"/>
        <dbReference type="ChEBI" id="CHEBI:33019"/>
        <dbReference type="ChEBI" id="CHEBI:86019"/>
        <dbReference type="ChEBI" id="CHEBI:175763"/>
    </reaction>
</comment>
<dbReference type="GO" id="GO:0008270">
    <property type="term" value="F:zinc ion binding"/>
    <property type="evidence" value="ECO:0007669"/>
    <property type="project" value="UniProtKB-UniRule"/>
</dbReference>
<gene>
    <name evidence="11" type="ORF">AGERDE_LOCUS1710</name>
</gene>
<evidence type="ECO:0000313" key="12">
    <source>
        <dbReference type="Proteomes" id="UP000789831"/>
    </source>
</evidence>
<dbReference type="InterPro" id="IPR026872">
    <property type="entry name" value="FTB"/>
</dbReference>
<reference evidence="11" key="1">
    <citation type="submission" date="2021-06" db="EMBL/GenBank/DDBJ databases">
        <authorList>
            <person name="Kallberg Y."/>
            <person name="Tangrot J."/>
            <person name="Rosling A."/>
        </authorList>
    </citation>
    <scope>NUCLEOTIDE SEQUENCE</scope>
    <source>
        <strain evidence="11">MT106</strain>
    </source>
</reference>
<accession>A0A9N8YW71</accession>
<dbReference type="InterPro" id="IPR045089">
    <property type="entry name" value="PGGT1B-like"/>
</dbReference>
<dbReference type="Pfam" id="PF00432">
    <property type="entry name" value="Prenyltrans"/>
    <property type="match status" value="1"/>
</dbReference>
<keyword evidence="7" id="KW-0677">Repeat</keyword>
<sequence length="408" mass="45454">MGILDGTRRLEEHLTNPDNHSTDSYIAQSKTECDIYLIYKKLKETGNIDEIKLEREKHVEFLGRGLIKLSKGFVSLDASKPWIAYWILHSLDLLGAPITEDLIDRGISTLSKYQNPTGGFGGGSGQISHVAVTYAAVNALAVLGTQEAYDIIDRENLYKWLLKIKQPDGSFIMSEGGEVDVRGAYCALSVAVLTNILTPELTAGTAEWIKKCQTFDGGIGGVPGIEAHGGYAFCALAAMEIMKKTNLLDIPRLLKWAVSLQMSLEGGFQGRPNKLVDGCYSFWVGGLFPLLEDILTRKQYERRNIAGEEELAKFIAQPLFDRESLQEYILVSCQSPSGGLMDKPYLHPDFYHTCYCLTLEESLMWVEEVLGENVVGLAENLLRPTHPIHNISLNKARSIIKYFKEKEL</sequence>
<keyword evidence="6 9" id="KW-0479">Metal-binding</keyword>
<keyword evidence="5 9" id="KW-0808">Transferase</keyword>
<evidence type="ECO:0000313" key="11">
    <source>
        <dbReference type="EMBL" id="CAG8450622.1"/>
    </source>
</evidence>
<comment type="similarity">
    <text evidence="1 9">Belongs to the protein prenyltransferase subunit beta family.</text>
</comment>
<evidence type="ECO:0000256" key="7">
    <source>
        <dbReference type="ARBA" id="ARBA00022737"/>
    </source>
</evidence>
<evidence type="ECO:0000256" key="8">
    <source>
        <dbReference type="ARBA" id="ARBA00022833"/>
    </source>
</evidence>
<dbReference type="InterPro" id="IPR001330">
    <property type="entry name" value="Prenyltrans"/>
</dbReference>
<evidence type="ECO:0000256" key="2">
    <source>
        <dbReference type="ARBA" id="ARBA00012702"/>
    </source>
</evidence>
<dbReference type="InterPro" id="IPR008930">
    <property type="entry name" value="Terpenoid_cyclase/PrenylTrfase"/>
</dbReference>
<comment type="subunit">
    <text evidence="9">Heterodimer of an alpha and a beta subunit.</text>
</comment>
<protein>
    <recommendedName>
        <fullName evidence="3 9">Protein farnesyltransferase subunit beta</fullName>
        <shortName evidence="9">FTase-beta</shortName>
        <ecNumber evidence="2 9">2.5.1.58</ecNumber>
    </recommendedName>
</protein>
<evidence type="ECO:0000256" key="4">
    <source>
        <dbReference type="ARBA" id="ARBA00022602"/>
    </source>
</evidence>
<keyword evidence="12" id="KW-1185">Reference proteome</keyword>
<feature type="domain" description="Prenyltransferase alpha-alpha toroid" evidence="10">
    <location>
        <begin position="53"/>
        <end position="391"/>
    </location>
</feature>
<organism evidence="11 12">
    <name type="scientific">Ambispora gerdemannii</name>
    <dbReference type="NCBI Taxonomy" id="144530"/>
    <lineage>
        <taxon>Eukaryota</taxon>
        <taxon>Fungi</taxon>
        <taxon>Fungi incertae sedis</taxon>
        <taxon>Mucoromycota</taxon>
        <taxon>Glomeromycotina</taxon>
        <taxon>Glomeromycetes</taxon>
        <taxon>Archaeosporales</taxon>
        <taxon>Ambisporaceae</taxon>
        <taxon>Ambispora</taxon>
    </lineage>
</organism>
<evidence type="ECO:0000256" key="9">
    <source>
        <dbReference type="RuleBase" id="RU365056"/>
    </source>
</evidence>
<dbReference type="GO" id="GO:0097354">
    <property type="term" value="P:prenylation"/>
    <property type="evidence" value="ECO:0007669"/>
    <property type="project" value="UniProtKB-UniRule"/>
</dbReference>
<evidence type="ECO:0000256" key="1">
    <source>
        <dbReference type="ARBA" id="ARBA00010497"/>
    </source>
</evidence>
<dbReference type="Gene3D" id="1.50.10.20">
    <property type="match status" value="1"/>
</dbReference>
<dbReference type="AlphaFoldDB" id="A0A9N8YW71"/>
<keyword evidence="4 9" id="KW-0637">Prenyltransferase</keyword>
<dbReference type="PANTHER" id="PTHR11774">
    <property type="entry name" value="GERANYLGERANYL TRANSFERASE TYPE BETA SUBUNIT"/>
    <property type="match status" value="1"/>
</dbReference>
<dbReference type="PANTHER" id="PTHR11774:SF6">
    <property type="entry name" value="PROTEIN FARNESYLTRANSFERASE SUBUNIT BETA"/>
    <property type="match status" value="1"/>
</dbReference>
<name>A0A9N8YW71_9GLOM</name>
<dbReference type="GO" id="GO:0005965">
    <property type="term" value="C:protein farnesyltransferase complex"/>
    <property type="evidence" value="ECO:0007669"/>
    <property type="project" value="UniProtKB-UniRule"/>
</dbReference>
<dbReference type="GO" id="GO:0004660">
    <property type="term" value="F:protein farnesyltransferase activity"/>
    <property type="evidence" value="ECO:0007669"/>
    <property type="project" value="UniProtKB-UniRule"/>
</dbReference>
<keyword evidence="8 9" id="KW-0862">Zinc</keyword>
<dbReference type="Proteomes" id="UP000789831">
    <property type="component" value="Unassembled WGS sequence"/>
</dbReference>
<proteinExistence type="inferred from homology"/>
<comment type="cofactor">
    <cofactor evidence="9">
        <name>Zn(2+)</name>
        <dbReference type="ChEBI" id="CHEBI:29105"/>
    </cofactor>
    <text evidence="9">Binds 1 zinc ion per subunit.</text>
</comment>
<dbReference type="EC" id="2.5.1.58" evidence="2 9"/>
<dbReference type="EMBL" id="CAJVPL010000123">
    <property type="protein sequence ID" value="CAG8450622.1"/>
    <property type="molecule type" value="Genomic_DNA"/>
</dbReference>
<comment type="caution">
    <text evidence="11">The sequence shown here is derived from an EMBL/GenBank/DDBJ whole genome shotgun (WGS) entry which is preliminary data.</text>
</comment>
<evidence type="ECO:0000256" key="5">
    <source>
        <dbReference type="ARBA" id="ARBA00022679"/>
    </source>
</evidence>
<dbReference type="OrthoDB" id="10261146at2759"/>